<feature type="compositionally biased region" description="Polar residues" evidence="1">
    <location>
        <begin position="293"/>
        <end position="309"/>
    </location>
</feature>
<dbReference type="Proteomes" id="UP000564885">
    <property type="component" value="Unassembled WGS sequence"/>
</dbReference>
<evidence type="ECO:0000313" key="2">
    <source>
        <dbReference type="EMBL" id="NNM74295.1"/>
    </source>
</evidence>
<feature type="compositionally biased region" description="Basic and acidic residues" evidence="1">
    <location>
        <begin position="228"/>
        <end position="240"/>
    </location>
</feature>
<dbReference type="GO" id="GO:0019534">
    <property type="term" value="F:toxin transmembrane transporter activity"/>
    <property type="evidence" value="ECO:0007669"/>
    <property type="project" value="InterPro"/>
</dbReference>
<feature type="region of interest" description="Disordered" evidence="1">
    <location>
        <begin position="194"/>
        <end position="214"/>
    </location>
</feature>
<keyword evidence="3" id="KW-1185">Reference proteome</keyword>
<dbReference type="GO" id="GO:0016020">
    <property type="term" value="C:membrane"/>
    <property type="evidence" value="ECO:0007669"/>
    <property type="project" value="InterPro"/>
</dbReference>
<proteinExistence type="predicted"/>
<feature type="region of interest" description="Disordered" evidence="1">
    <location>
        <begin position="49"/>
        <end position="163"/>
    </location>
</feature>
<evidence type="ECO:0000256" key="1">
    <source>
        <dbReference type="SAM" id="MobiDB-lite"/>
    </source>
</evidence>
<dbReference type="AlphaFoldDB" id="A0A849IDK4"/>
<name>A0A849IDK4_9HYPH</name>
<feature type="compositionally biased region" description="Basic and acidic residues" evidence="1">
    <location>
        <begin position="248"/>
        <end position="264"/>
    </location>
</feature>
<dbReference type="NCBIfam" id="TIGR02794">
    <property type="entry name" value="tolA_full"/>
    <property type="match status" value="1"/>
</dbReference>
<feature type="region of interest" description="Disordered" evidence="1">
    <location>
        <begin position="228"/>
        <end position="309"/>
    </location>
</feature>
<dbReference type="InterPro" id="IPR014161">
    <property type="entry name" value="Tol-Pal_TolA"/>
</dbReference>
<dbReference type="RefSeq" id="WP_171219745.1">
    <property type="nucleotide sequence ID" value="NZ_JABEPP010000005.1"/>
</dbReference>
<protein>
    <submittedName>
        <fullName evidence="2">Cell envelope integrity protein TolA</fullName>
    </submittedName>
</protein>
<reference evidence="2 3" key="1">
    <citation type="submission" date="2020-04" db="EMBL/GenBank/DDBJ databases">
        <title>Enterovirga sp. isolate from soil.</title>
        <authorList>
            <person name="Chea S."/>
            <person name="Kim D.-U."/>
        </authorList>
    </citation>
    <scope>NUCLEOTIDE SEQUENCE [LARGE SCALE GENOMIC DNA]</scope>
    <source>
        <strain evidence="2 3">DB1703</strain>
    </source>
</reference>
<dbReference type="EMBL" id="JABEPP010000005">
    <property type="protein sequence ID" value="NNM74295.1"/>
    <property type="molecule type" value="Genomic_DNA"/>
</dbReference>
<comment type="caution">
    <text evidence="2">The sequence shown here is derived from an EMBL/GenBank/DDBJ whole genome shotgun (WGS) entry which is preliminary data.</text>
</comment>
<evidence type="ECO:0000313" key="3">
    <source>
        <dbReference type="Proteomes" id="UP000564885"/>
    </source>
</evidence>
<sequence length="412" mass="43778">MRIPFDRSEPGAWISGAAHGAILLAAVFGLSTSKLPDAEEGIPVEVVTDNQFSEMTKGEREAAKPLPEPKPRADRVAETRVERDPGEEKVDAPAPPKRPAEVKVAEEEAEAAPPPPPAPKRVAEAANPQPAPAPPSRPEPPKPDPKVEAQKAAEAKAKAEAAAKAVEAQKLAERQEAEALEKARVEAAKAKALAEAKAKAEAEAKARAVAEAKAKAELEAKLKALAEAEAREKAEAEAKAKALAQAKAKAEAEARARRQAEAADKFSPGDIRQLLASKEPSRSSGATGREVQRTASLGTATGSSQRLNPSQRDQLIGLLSEQLHRCWQVPVAAQSVDKPPVPTVRVKLNQDGSLAAEPVVMNSSGDPLFRSIADSATRATRRCAPLKIPAQFAPFYNDWRDLVVNFDPRQVG</sequence>
<gene>
    <name evidence="2" type="primary">tolA</name>
    <name evidence="2" type="ORF">HJG44_18205</name>
</gene>
<feature type="compositionally biased region" description="Basic and acidic residues" evidence="1">
    <location>
        <begin position="139"/>
        <end position="161"/>
    </location>
</feature>
<feature type="compositionally biased region" description="Pro residues" evidence="1">
    <location>
        <begin position="129"/>
        <end position="138"/>
    </location>
</feature>
<organism evidence="2 3">
    <name type="scientific">Enterovirga aerilata</name>
    <dbReference type="NCBI Taxonomy" id="2730920"/>
    <lineage>
        <taxon>Bacteria</taxon>
        <taxon>Pseudomonadati</taxon>
        <taxon>Pseudomonadota</taxon>
        <taxon>Alphaproteobacteria</taxon>
        <taxon>Hyphomicrobiales</taxon>
        <taxon>Methylobacteriaceae</taxon>
        <taxon>Enterovirga</taxon>
    </lineage>
</organism>
<feature type="compositionally biased region" description="Basic and acidic residues" evidence="1">
    <location>
        <begin position="56"/>
        <end position="91"/>
    </location>
</feature>
<accession>A0A849IDK4</accession>
<dbReference type="Gene3D" id="3.30.1150.10">
    <property type="match status" value="1"/>
</dbReference>
<dbReference type="GO" id="GO:0043213">
    <property type="term" value="P:bacteriocin transport"/>
    <property type="evidence" value="ECO:0007669"/>
    <property type="project" value="InterPro"/>
</dbReference>